<name>A0A8J2NZ39_9HEXA</name>
<evidence type="ECO:0000313" key="1">
    <source>
        <dbReference type="EMBL" id="CAG7718579.1"/>
    </source>
</evidence>
<organism evidence="1 2">
    <name type="scientific">Allacma fusca</name>
    <dbReference type="NCBI Taxonomy" id="39272"/>
    <lineage>
        <taxon>Eukaryota</taxon>
        <taxon>Metazoa</taxon>
        <taxon>Ecdysozoa</taxon>
        <taxon>Arthropoda</taxon>
        <taxon>Hexapoda</taxon>
        <taxon>Collembola</taxon>
        <taxon>Symphypleona</taxon>
        <taxon>Sminthuridae</taxon>
        <taxon>Allacma</taxon>
    </lineage>
</organism>
<dbReference type="AlphaFoldDB" id="A0A8J2NZ39"/>
<gene>
    <name evidence="1" type="ORF">AFUS01_LOCUS7960</name>
</gene>
<dbReference type="EMBL" id="CAJVCH010054513">
    <property type="protein sequence ID" value="CAG7718579.1"/>
    <property type="molecule type" value="Genomic_DNA"/>
</dbReference>
<feature type="non-terminal residue" evidence="1">
    <location>
        <position position="1"/>
    </location>
</feature>
<evidence type="ECO:0000313" key="2">
    <source>
        <dbReference type="Proteomes" id="UP000708208"/>
    </source>
</evidence>
<reference evidence="1" key="1">
    <citation type="submission" date="2021-06" db="EMBL/GenBank/DDBJ databases">
        <authorList>
            <person name="Hodson N. C."/>
            <person name="Mongue J. A."/>
            <person name="Jaron S. K."/>
        </authorList>
    </citation>
    <scope>NUCLEOTIDE SEQUENCE</scope>
</reference>
<sequence length="34" mass="3809">KAIIKSTTRRQSFVLGKFRVCNYSFAVLGGCDRS</sequence>
<dbReference type="Proteomes" id="UP000708208">
    <property type="component" value="Unassembled WGS sequence"/>
</dbReference>
<keyword evidence="2" id="KW-1185">Reference proteome</keyword>
<comment type="caution">
    <text evidence="1">The sequence shown here is derived from an EMBL/GenBank/DDBJ whole genome shotgun (WGS) entry which is preliminary data.</text>
</comment>
<accession>A0A8J2NZ39</accession>
<protein>
    <submittedName>
        <fullName evidence="1">Uncharacterized protein</fullName>
    </submittedName>
</protein>
<proteinExistence type="predicted"/>